<gene>
    <name evidence="6" type="ORF">BU24DRAFT_416325</name>
</gene>
<dbReference type="InterPro" id="IPR050346">
    <property type="entry name" value="FMO-like"/>
</dbReference>
<dbReference type="Pfam" id="PF00743">
    <property type="entry name" value="FMO-like"/>
    <property type="match status" value="2"/>
</dbReference>
<protein>
    <submittedName>
        <fullName evidence="6">Dimethylaniline monooxygenase</fullName>
    </submittedName>
</protein>
<dbReference type="EMBL" id="ML978066">
    <property type="protein sequence ID" value="KAF2020648.1"/>
    <property type="molecule type" value="Genomic_DNA"/>
</dbReference>
<accession>A0A6A5Y585</accession>
<evidence type="ECO:0000256" key="2">
    <source>
        <dbReference type="ARBA" id="ARBA00022630"/>
    </source>
</evidence>
<dbReference type="SUPFAM" id="SSF51905">
    <property type="entry name" value="FAD/NAD(P)-binding domain"/>
    <property type="match status" value="1"/>
</dbReference>
<dbReference type="GeneID" id="54283821"/>
<dbReference type="PRINTS" id="PR00370">
    <property type="entry name" value="FMOXYGENASE"/>
</dbReference>
<dbReference type="GO" id="GO:0004499">
    <property type="term" value="F:N,N-dimethylaniline monooxygenase activity"/>
    <property type="evidence" value="ECO:0007669"/>
    <property type="project" value="InterPro"/>
</dbReference>
<proteinExistence type="inferred from homology"/>
<evidence type="ECO:0000313" key="6">
    <source>
        <dbReference type="EMBL" id="KAF2020648.1"/>
    </source>
</evidence>
<evidence type="ECO:0000313" key="7">
    <source>
        <dbReference type="Proteomes" id="UP000799778"/>
    </source>
</evidence>
<keyword evidence="7" id="KW-1185">Reference proteome</keyword>
<dbReference type="Gene3D" id="3.50.50.60">
    <property type="entry name" value="FAD/NAD(P)-binding domain"/>
    <property type="match status" value="2"/>
</dbReference>
<evidence type="ECO:0000256" key="5">
    <source>
        <dbReference type="ARBA" id="ARBA00023002"/>
    </source>
</evidence>
<dbReference type="PANTHER" id="PTHR23023">
    <property type="entry name" value="DIMETHYLANILINE MONOOXYGENASE"/>
    <property type="match status" value="1"/>
</dbReference>
<comment type="similarity">
    <text evidence="1">Belongs to the FMO family.</text>
</comment>
<sequence>MSGQIHPGVAARRVAIIGAGPGGLVTLKTLLEASTPDSPIEVQLFEAEHDIGGTFQFRSYENAELVSSKQLTTFSDHRFPLSTPDHISLPQYVDYLKTYIDRFALSPFINLGCRVTNISPLATTSEQQWKHRVTYIDGKHDGKERTYDCSHIAICTGLHVQPNIPNIPGVENVKGDVFHSSQYKLRSQLTGRNVLILGCGETAMDLAYESMKADALQVTMCFRTGFLSFPKALSRFKVFSKQFKGGLPIDGLITNLFETAYVHRAIAQSRLRWFVSDFVIKRVLWFLTGTQAGMNQHVGALPHDRLGRAYVFLNKSSKAMPYLNRPYQEKHPLAFLGNGYVDPPEDANSKRWVDTCSFPERIDSSGRVIFESRPDRKDWRRMKNVEVRPNCVIYCTGYKQVFSWLDASYPTASDAAIRNIIAPSHPDIAFIGFVRPGVGAIPPIAEQQAMWWIALITGRMQIPTDPPHYHLLARKTSRIQYGVDHSAYMSTLAKDFGGAPGLLELYKAHGLKVLLTYCFGASFVTFYRLLGPFKSELAPEISRTELAETITRRGILGNLFFGVIPMLFYGMINSAAFMLEMLGLIPKEQTAM</sequence>
<evidence type="ECO:0000256" key="4">
    <source>
        <dbReference type="ARBA" id="ARBA00022857"/>
    </source>
</evidence>
<dbReference type="PIRSF" id="PIRSF000332">
    <property type="entry name" value="FMO"/>
    <property type="match status" value="1"/>
</dbReference>
<organism evidence="6 7">
    <name type="scientific">Aaosphaeria arxii CBS 175.79</name>
    <dbReference type="NCBI Taxonomy" id="1450172"/>
    <lineage>
        <taxon>Eukaryota</taxon>
        <taxon>Fungi</taxon>
        <taxon>Dikarya</taxon>
        <taxon>Ascomycota</taxon>
        <taxon>Pezizomycotina</taxon>
        <taxon>Dothideomycetes</taxon>
        <taxon>Pleosporomycetidae</taxon>
        <taxon>Pleosporales</taxon>
        <taxon>Pleosporales incertae sedis</taxon>
        <taxon>Aaosphaeria</taxon>
    </lineage>
</organism>
<reference evidence="6" key="1">
    <citation type="journal article" date="2020" name="Stud. Mycol.">
        <title>101 Dothideomycetes genomes: a test case for predicting lifestyles and emergence of pathogens.</title>
        <authorList>
            <person name="Haridas S."/>
            <person name="Albert R."/>
            <person name="Binder M."/>
            <person name="Bloem J."/>
            <person name="Labutti K."/>
            <person name="Salamov A."/>
            <person name="Andreopoulos B."/>
            <person name="Baker S."/>
            <person name="Barry K."/>
            <person name="Bills G."/>
            <person name="Bluhm B."/>
            <person name="Cannon C."/>
            <person name="Castanera R."/>
            <person name="Culley D."/>
            <person name="Daum C."/>
            <person name="Ezra D."/>
            <person name="Gonzalez J."/>
            <person name="Henrissat B."/>
            <person name="Kuo A."/>
            <person name="Liang C."/>
            <person name="Lipzen A."/>
            <person name="Lutzoni F."/>
            <person name="Magnuson J."/>
            <person name="Mondo S."/>
            <person name="Nolan M."/>
            <person name="Ohm R."/>
            <person name="Pangilinan J."/>
            <person name="Park H.-J."/>
            <person name="Ramirez L."/>
            <person name="Alfaro M."/>
            <person name="Sun H."/>
            <person name="Tritt A."/>
            <person name="Yoshinaga Y."/>
            <person name="Zwiers L.-H."/>
            <person name="Turgeon B."/>
            <person name="Goodwin S."/>
            <person name="Spatafora J."/>
            <person name="Crous P."/>
            <person name="Grigoriev I."/>
        </authorList>
    </citation>
    <scope>NUCLEOTIDE SEQUENCE</scope>
    <source>
        <strain evidence="6">CBS 175.79</strain>
    </source>
</reference>
<dbReference type="GO" id="GO:0050660">
    <property type="term" value="F:flavin adenine dinucleotide binding"/>
    <property type="evidence" value="ECO:0007669"/>
    <property type="project" value="InterPro"/>
</dbReference>
<dbReference type="InterPro" id="IPR020946">
    <property type="entry name" value="Flavin_mOase-like"/>
</dbReference>
<dbReference type="Proteomes" id="UP000799778">
    <property type="component" value="Unassembled WGS sequence"/>
</dbReference>
<dbReference type="AlphaFoldDB" id="A0A6A5Y585"/>
<keyword evidence="4" id="KW-0521">NADP</keyword>
<dbReference type="OrthoDB" id="66881at2759"/>
<dbReference type="InterPro" id="IPR000960">
    <property type="entry name" value="Flavin_mOase"/>
</dbReference>
<dbReference type="GO" id="GO:0050661">
    <property type="term" value="F:NADP binding"/>
    <property type="evidence" value="ECO:0007669"/>
    <property type="project" value="InterPro"/>
</dbReference>
<dbReference type="InterPro" id="IPR036188">
    <property type="entry name" value="FAD/NAD-bd_sf"/>
</dbReference>
<dbReference type="RefSeq" id="XP_033388987.1">
    <property type="nucleotide sequence ID" value="XM_033526424.1"/>
</dbReference>
<keyword evidence="5" id="KW-0560">Oxidoreductase</keyword>
<evidence type="ECO:0000256" key="3">
    <source>
        <dbReference type="ARBA" id="ARBA00022827"/>
    </source>
</evidence>
<evidence type="ECO:0000256" key="1">
    <source>
        <dbReference type="ARBA" id="ARBA00009183"/>
    </source>
</evidence>
<keyword evidence="6" id="KW-0503">Monooxygenase</keyword>
<keyword evidence="2" id="KW-0285">Flavoprotein</keyword>
<name>A0A6A5Y585_9PLEO</name>
<keyword evidence="3" id="KW-0274">FAD</keyword>